<sequence>MNNLAKKNNWLINRLRSVVERVVAQIKIWQVLHTGFRRALGLYGQVFFVVGGLVFFVVGGTL</sequence>
<organism evidence="2 3">
    <name type="scientific">Rothia endophytica</name>
    <dbReference type="NCBI Taxonomy" id="1324766"/>
    <lineage>
        <taxon>Bacteria</taxon>
        <taxon>Bacillati</taxon>
        <taxon>Actinomycetota</taxon>
        <taxon>Actinomycetes</taxon>
        <taxon>Micrococcales</taxon>
        <taxon>Micrococcaceae</taxon>
        <taxon>Rothia</taxon>
    </lineage>
</organism>
<keyword evidence="1" id="KW-0812">Transmembrane</keyword>
<keyword evidence="3" id="KW-1185">Reference proteome</keyword>
<evidence type="ECO:0000256" key="1">
    <source>
        <dbReference type="SAM" id="Phobius"/>
    </source>
</evidence>
<name>A0ABP9BSW9_9MICC</name>
<dbReference type="EMBL" id="BAABKP010000004">
    <property type="protein sequence ID" value="GAA4798816.1"/>
    <property type="molecule type" value="Genomic_DNA"/>
</dbReference>
<gene>
    <name evidence="2" type="ORF">GCM10023352_18290</name>
</gene>
<comment type="caution">
    <text evidence="2">The sequence shown here is derived from an EMBL/GenBank/DDBJ whole genome shotgun (WGS) entry which is preliminary data.</text>
</comment>
<reference evidence="3" key="1">
    <citation type="journal article" date="2019" name="Int. J. Syst. Evol. Microbiol.">
        <title>The Global Catalogue of Microorganisms (GCM) 10K type strain sequencing project: providing services to taxonomists for standard genome sequencing and annotation.</title>
        <authorList>
            <consortium name="The Broad Institute Genomics Platform"/>
            <consortium name="The Broad Institute Genome Sequencing Center for Infectious Disease"/>
            <person name="Wu L."/>
            <person name="Ma J."/>
        </authorList>
    </citation>
    <scope>NUCLEOTIDE SEQUENCE [LARGE SCALE GENOMIC DNA]</scope>
    <source>
        <strain evidence="3">JCM 18541</strain>
    </source>
</reference>
<proteinExistence type="predicted"/>
<protein>
    <submittedName>
        <fullName evidence="2">Uncharacterized protein</fullName>
    </submittedName>
</protein>
<dbReference type="RefSeq" id="WP_345446730.1">
    <property type="nucleotide sequence ID" value="NZ_BAABKP010000004.1"/>
</dbReference>
<keyword evidence="1" id="KW-1133">Transmembrane helix</keyword>
<dbReference type="Proteomes" id="UP001500187">
    <property type="component" value="Unassembled WGS sequence"/>
</dbReference>
<keyword evidence="1" id="KW-0472">Membrane</keyword>
<evidence type="ECO:0000313" key="2">
    <source>
        <dbReference type="EMBL" id="GAA4798816.1"/>
    </source>
</evidence>
<feature type="transmembrane region" description="Helical" evidence="1">
    <location>
        <begin position="40"/>
        <end position="59"/>
    </location>
</feature>
<accession>A0ABP9BSW9</accession>
<evidence type="ECO:0000313" key="3">
    <source>
        <dbReference type="Proteomes" id="UP001500187"/>
    </source>
</evidence>